<sequence length="70" mass="8213">MIGLEYILSLYGMQRQELVKQLKIKQPNFNLWISGKQNVSSFNRVLSNFPQVIAHYQYKDLYLSSCLVTN</sequence>
<organism evidence="1 2">
    <name type="scientific">Clostridium uliginosum</name>
    <dbReference type="NCBI Taxonomy" id="119641"/>
    <lineage>
        <taxon>Bacteria</taxon>
        <taxon>Bacillati</taxon>
        <taxon>Bacillota</taxon>
        <taxon>Clostridia</taxon>
        <taxon>Eubacteriales</taxon>
        <taxon>Clostridiaceae</taxon>
        <taxon>Clostridium</taxon>
    </lineage>
</organism>
<dbReference type="STRING" id="119641.SAMN05421842_11827"/>
<accession>A0A1I1PD19</accession>
<name>A0A1I1PD19_9CLOT</name>
<proteinExistence type="predicted"/>
<dbReference type="RefSeq" id="WP_090092022.1">
    <property type="nucleotide sequence ID" value="NZ_FOMG01000018.1"/>
</dbReference>
<dbReference type="EMBL" id="FOMG01000018">
    <property type="protein sequence ID" value="SFD05528.1"/>
    <property type="molecule type" value="Genomic_DNA"/>
</dbReference>
<gene>
    <name evidence="1" type="ORF">SAMN05421842_11827</name>
</gene>
<keyword evidence="2" id="KW-1185">Reference proteome</keyword>
<dbReference type="OrthoDB" id="1904300at2"/>
<dbReference type="Proteomes" id="UP000199263">
    <property type="component" value="Unassembled WGS sequence"/>
</dbReference>
<reference evidence="1 2" key="1">
    <citation type="submission" date="2016-10" db="EMBL/GenBank/DDBJ databases">
        <authorList>
            <person name="de Groot N.N."/>
        </authorList>
    </citation>
    <scope>NUCLEOTIDE SEQUENCE [LARGE SCALE GENOMIC DNA]</scope>
    <source>
        <strain evidence="1 2">DSM 12992</strain>
    </source>
</reference>
<dbReference type="AlphaFoldDB" id="A0A1I1PD19"/>
<protein>
    <submittedName>
        <fullName evidence="1">Uncharacterized protein</fullName>
    </submittedName>
</protein>
<evidence type="ECO:0000313" key="2">
    <source>
        <dbReference type="Proteomes" id="UP000199263"/>
    </source>
</evidence>
<evidence type="ECO:0000313" key="1">
    <source>
        <dbReference type="EMBL" id="SFD05528.1"/>
    </source>
</evidence>